<reference evidence="8" key="1">
    <citation type="journal article" date="2021" name="IMA Fungus">
        <title>Genomic characterization of three marine fungi, including Emericellopsis atlantica sp. nov. with signatures of a generalist lifestyle and marine biomass degradation.</title>
        <authorList>
            <person name="Hagestad O.C."/>
            <person name="Hou L."/>
            <person name="Andersen J.H."/>
            <person name="Hansen E.H."/>
            <person name="Altermark B."/>
            <person name="Li C."/>
            <person name="Kuhnert E."/>
            <person name="Cox R.J."/>
            <person name="Crous P.W."/>
            <person name="Spatafora J.W."/>
            <person name="Lail K."/>
            <person name="Amirebrahimi M."/>
            <person name="Lipzen A."/>
            <person name="Pangilinan J."/>
            <person name="Andreopoulos W."/>
            <person name="Hayes R.D."/>
            <person name="Ng V."/>
            <person name="Grigoriev I.V."/>
            <person name="Jackson S.A."/>
            <person name="Sutton T.D.S."/>
            <person name="Dobson A.D.W."/>
            <person name="Rama T."/>
        </authorList>
    </citation>
    <scope>NUCLEOTIDE SEQUENCE</scope>
    <source>
        <strain evidence="8">TS7</strain>
    </source>
</reference>
<dbReference type="SUPFAM" id="SSF51430">
    <property type="entry name" value="NAD(P)-linked oxidoreductase"/>
    <property type="match status" value="1"/>
</dbReference>
<gene>
    <name evidence="8" type="ORF">F5Z01DRAFT_316661</name>
</gene>
<dbReference type="Proteomes" id="UP000887229">
    <property type="component" value="Unassembled WGS sequence"/>
</dbReference>
<evidence type="ECO:0000256" key="2">
    <source>
        <dbReference type="ARBA" id="ARBA00022857"/>
    </source>
</evidence>
<dbReference type="PANTHER" id="PTHR43827">
    <property type="entry name" value="2,5-DIKETO-D-GLUCONIC ACID REDUCTASE"/>
    <property type="match status" value="1"/>
</dbReference>
<feature type="domain" description="NADP-dependent oxidoreductase" evidence="7">
    <location>
        <begin position="27"/>
        <end position="279"/>
    </location>
</feature>
<evidence type="ECO:0000256" key="1">
    <source>
        <dbReference type="ARBA" id="ARBA00007905"/>
    </source>
</evidence>
<dbReference type="Gene3D" id="3.20.20.100">
    <property type="entry name" value="NADP-dependent oxidoreductase domain"/>
    <property type="match status" value="1"/>
</dbReference>
<keyword evidence="3" id="KW-0560">Oxidoreductase</keyword>
<dbReference type="PRINTS" id="PR00069">
    <property type="entry name" value="ALDKETRDTASE"/>
</dbReference>
<evidence type="ECO:0000313" key="9">
    <source>
        <dbReference type="Proteomes" id="UP000887229"/>
    </source>
</evidence>
<dbReference type="PROSITE" id="PS00062">
    <property type="entry name" value="ALDOKETO_REDUCTASE_2"/>
    <property type="match status" value="1"/>
</dbReference>
<dbReference type="PIRSF" id="PIRSF000097">
    <property type="entry name" value="AKR"/>
    <property type="match status" value="1"/>
</dbReference>
<dbReference type="EMBL" id="MU251244">
    <property type="protein sequence ID" value="KAG9258078.1"/>
    <property type="molecule type" value="Genomic_DNA"/>
</dbReference>
<dbReference type="InterPro" id="IPR036812">
    <property type="entry name" value="NAD(P)_OxRdtase_dom_sf"/>
</dbReference>
<dbReference type="InterPro" id="IPR018170">
    <property type="entry name" value="Aldo/ket_reductase_CS"/>
</dbReference>
<sequence>MIGSIGAEFPTLKMPDGNDIPVVAYGLGSARQRGPGKPRDETLVRLTEMALSCGYRHVDGAQIYGNEEEQGDGIRASGVPRDKIFVTTKYSGADPRTSITTAFAGSLERLGLDYVDLYLIHMPYWASTKEELQQQWAEMEAIKESGRAKSIGVSNYLQEHLEVILAAAKIKPAINEIEYHPYLQQNGLLEFHRTNDIAVSCYGALVPLTKAPGGPVDGLWSELARKYNVTESEIGLRWVLDQGCVAVTTSSRKERLEGFVRKLPTFKLTEDEISDIAALGRKRQRFRGYLRKYFDPVDQKLGHSIDY</sequence>
<keyword evidence="9" id="KW-1185">Reference proteome</keyword>
<dbReference type="InterPro" id="IPR023210">
    <property type="entry name" value="NADP_OxRdtase_dom"/>
</dbReference>
<evidence type="ECO:0000256" key="3">
    <source>
        <dbReference type="ARBA" id="ARBA00023002"/>
    </source>
</evidence>
<dbReference type="GeneID" id="70289900"/>
<feature type="site" description="Lowers pKa of active site Tyr" evidence="6">
    <location>
        <position position="89"/>
    </location>
</feature>
<dbReference type="AlphaFoldDB" id="A0A9P7ZUV4"/>
<evidence type="ECO:0000313" key="8">
    <source>
        <dbReference type="EMBL" id="KAG9258078.1"/>
    </source>
</evidence>
<dbReference type="InterPro" id="IPR020471">
    <property type="entry name" value="AKR"/>
</dbReference>
<dbReference type="CDD" id="cd19120">
    <property type="entry name" value="AKR_AKR3C2-3"/>
    <property type="match status" value="1"/>
</dbReference>
<proteinExistence type="inferred from homology"/>
<evidence type="ECO:0000256" key="6">
    <source>
        <dbReference type="PIRSR" id="PIRSR000097-3"/>
    </source>
</evidence>
<feature type="binding site" evidence="5">
    <location>
        <position position="121"/>
    </location>
    <ligand>
        <name>substrate</name>
    </ligand>
</feature>
<feature type="active site" description="Proton donor" evidence="4">
    <location>
        <position position="64"/>
    </location>
</feature>
<evidence type="ECO:0000259" key="7">
    <source>
        <dbReference type="Pfam" id="PF00248"/>
    </source>
</evidence>
<dbReference type="Pfam" id="PF00248">
    <property type="entry name" value="Aldo_ket_red"/>
    <property type="match status" value="1"/>
</dbReference>
<dbReference type="GO" id="GO:0016652">
    <property type="term" value="F:oxidoreductase activity, acting on NAD(P)H as acceptor"/>
    <property type="evidence" value="ECO:0007669"/>
    <property type="project" value="InterPro"/>
</dbReference>
<accession>A0A9P7ZUV4</accession>
<evidence type="ECO:0000256" key="5">
    <source>
        <dbReference type="PIRSR" id="PIRSR000097-2"/>
    </source>
</evidence>
<dbReference type="PANTHER" id="PTHR43827:SF3">
    <property type="entry name" value="NADP-DEPENDENT OXIDOREDUCTASE DOMAIN-CONTAINING PROTEIN"/>
    <property type="match status" value="1"/>
</dbReference>
<dbReference type="GO" id="GO:0016616">
    <property type="term" value="F:oxidoreductase activity, acting on the CH-OH group of donors, NAD or NADP as acceptor"/>
    <property type="evidence" value="ECO:0007669"/>
    <property type="project" value="UniProtKB-ARBA"/>
</dbReference>
<protein>
    <submittedName>
        <fullName evidence="8">NADP-dependent oxidoreductase domain-containing protein</fullName>
    </submittedName>
</protein>
<dbReference type="OrthoDB" id="416253at2759"/>
<evidence type="ECO:0000256" key="4">
    <source>
        <dbReference type="PIRSR" id="PIRSR000097-1"/>
    </source>
</evidence>
<keyword evidence="2" id="KW-0521">NADP</keyword>
<organism evidence="8 9">
    <name type="scientific">Emericellopsis atlantica</name>
    <dbReference type="NCBI Taxonomy" id="2614577"/>
    <lineage>
        <taxon>Eukaryota</taxon>
        <taxon>Fungi</taxon>
        <taxon>Dikarya</taxon>
        <taxon>Ascomycota</taxon>
        <taxon>Pezizomycotina</taxon>
        <taxon>Sordariomycetes</taxon>
        <taxon>Hypocreomycetidae</taxon>
        <taxon>Hypocreales</taxon>
        <taxon>Bionectriaceae</taxon>
        <taxon>Emericellopsis</taxon>
    </lineage>
</organism>
<name>A0A9P7ZUV4_9HYPO</name>
<comment type="similarity">
    <text evidence="1">Belongs to the aldo/keto reductase family.</text>
</comment>
<dbReference type="RefSeq" id="XP_046122002.1">
    <property type="nucleotide sequence ID" value="XM_046258997.1"/>
</dbReference>
<dbReference type="FunFam" id="3.20.20.100:FF:000002">
    <property type="entry name" value="2,5-diketo-D-gluconic acid reductase A"/>
    <property type="match status" value="1"/>
</dbReference>
<comment type="caution">
    <text evidence="8">The sequence shown here is derived from an EMBL/GenBank/DDBJ whole genome shotgun (WGS) entry which is preliminary data.</text>
</comment>
<dbReference type="InterPro" id="IPR044494">
    <property type="entry name" value="AKR3C2/3"/>
</dbReference>